<sequence length="141" mass="15194">MIRMTANIAGHEVELTGNAAEVVAELEELRKALEAPAPAKKAKPKKTGPGTHDEQPDLPLKEADPEPTPEPQPEPQAAQEPPTVSDSSYNIEDIRAALKDADEDTRAAAKAFIAQTIGKPYLPDLPAEHYPELMRIVGGEK</sequence>
<feature type="compositionally biased region" description="Basic and acidic residues" evidence="1">
    <location>
        <begin position="51"/>
        <end position="64"/>
    </location>
</feature>
<dbReference type="EMBL" id="SOEC01000035">
    <property type="protein sequence ID" value="TDX21607.1"/>
    <property type="molecule type" value="Genomic_DNA"/>
</dbReference>
<proteinExistence type="predicted"/>
<accession>A0A4R8FFM6</accession>
<feature type="region of interest" description="Disordered" evidence="1">
    <location>
        <begin position="33"/>
        <end position="94"/>
    </location>
</feature>
<dbReference type="RefSeq" id="WP_134021497.1">
    <property type="nucleotide sequence ID" value="NZ_SOEC01000035.1"/>
</dbReference>
<evidence type="ECO:0000313" key="3">
    <source>
        <dbReference type="Proteomes" id="UP000294489"/>
    </source>
</evidence>
<evidence type="ECO:0000256" key="1">
    <source>
        <dbReference type="SAM" id="MobiDB-lite"/>
    </source>
</evidence>
<protein>
    <submittedName>
        <fullName evidence="2">Uncharacterized protein</fullName>
    </submittedName>
</protein>
<evidence type="ECO:0000313" key="2">
    <source>
        <dbReference type="EMBL" id="TDX21607.1"/>
    </source>
</evidence>
<reference evidence="2 3" key="1">
    <citation type="submission" date="2019-03" db="EMBL/GenBank/DDBJ databases">
        <title>Freshwater and sediment microbial communities from various areas in North America, analyzing microbe dynamics in response to fracking.</title>
        <authorList>
            <person name="Lamendella R."/>
        </authorList>
    </citation>
    <scope>NUCLEOTIDE SEQUENCE [LARGE SCALE GENOMIC DNA]</scope>
    <source>
        <strain evidence="2 3">6_TX</strain>
    </source>
</reference>
<dbReference type="AlphaFoldDB" id="A0A4R8FFM6"/>
<comment type="caution">
    <text evidence="2">The sequence shown here is derived from an EMBL/GenBank/DDBJ whole genome shotgun (WGS) entry which is preliminary data.</text>
</comment>
<name>A0A4R8FFM6_9GAMM</name>
<gene>
    <name evidence="2" type="ORF">DFO67_13517</name>
</gene>
<organism evidence="2 3">
    <name type="scientific">Modicisalibacter xianhensis</name>
    <dbReference type="NCBI Taxonomy" id="442341"/>
    <lineage>
        <taxon>Bacteria</taxon>
        <taxon>Pseudomonadati</taxon>
        <taxon>Pseudomonadota</taxon>
        <taxon>Gammaproteobacteria</taxon>
        <taxon>Oceanospirillales</taxon>
        <taxon>Halomonadaceae</taxon>
        <taxon>Modicisalibacter</taxon>
    </lineage>
</organism>
<dbReference type="Proteomes" id="UP000294489">
    <property type="component" value="Unassembled WGS sequence"/>
</dbReference>